<gene>
    <name evidence="2" type="ORF">Vretimale_17997</name>
</gene>
<keyword evidence="1" id="KW-0812">Transmembrane</keyword>
<keyword evidence="1" id="KW-1133">Transmembrane helix</keyword>
<dbReference type="GO" id="GO:0015074">
    <property type="term" value="P:DNA integration"/>
    <property type="evidence" value="ECO:0007669"/>
    <property type="project" value="InterPro"/>
</dbReference>
<dbReference type="InterPro" id="IPR013762">
    <property type="entry name" value="Integrase-like_cat_sf"/>
</dbReference>
<dbReference type="GO" id="GO:0003677">
    <property type="term" value="F:DNA binding"/>
    <property type="evidence" value="ECO:0007669"/>
    <property type="project" value="InterPro"/>
</dbReference>
<dbReference type="PANTHER" id="PTHR34605:SF4">
    <property type="entry name" value="DNA ADENINE METHYLTRANSFERASE"/>
    <property type="match status" value="1"/>
</dbReference>
<comment type="caution">
    <text evidence="2">The sequence shown here is derived from an EMBL/GenBank/DDBJ whole genome shotgun (WGS) entry which is preliminary data.</text>
</comment>
<dbReference type="EMBL" id="BNCQ01000062">
    <property type="protein sequence ID" value="GIM15191.1"/>
    <property type="molecule type" value="Genomic_DNA"/>
</dbReference>
<accession>A0A8J4GWD4</accession>
<dbReference type="Proteomes" id="UP000722791">
    <property type="component" value="Unassembled WGS sequence"/>
</dbReference>
<feature type="non-terminal residue" evidence="2">
    <location>
        <position position="1"/>
    </location>
</feature>
<evidence type="ECO:0000313" key="2">
    <source>
        <dbReference type="EMBL" id="GIM15191.1"/>
    </source>
</evidence>
<name>A0A8J4GWD4_9CHLO</name>
<protein>
    <submittedName>
        <fullName evidence="2">Uncharacterized protein</fullName>
    </submittedName>
</protein>
<sequence>GVATPDEITQLVEFHLQAGVPLLTRMIVTCAVLAFAGLLRYDDLSHILVHRELLHIYSDRAEIYLFRSKTDQYCKGEIVTIGRIGGPHCPVSLLEALLHAGEYKRDPA</sequence>
<proteinExistence type="predicted"/>
<organism evidence="2 3">
    <name type="scientific">Volvox reticuliferus</name>
    <dbReference type="NCBI Taxonomy" id="1737510"/>
    <lineage>
        <taxon>Eukaryota</taxon>
        <taxon>Viridiplantae</taxon>
        <taxon>Chlorophyta</taxon>
        <taxon>core chlorophytes</taxon>
        <taxon>Chlorophyceae</taxon>
        <taxon>CS clade</taxon>
        <taxon>Chlamydomonadales</taxon>
        <taxon>Volvocaceae</taxon>
        <taxon>Volvox</taxon>
    </lineage>
</organism>
<feature type="non-terminal residue" evidence="2">
    <location>
        <position position="108"/>
    </location>
</feature>
<dbReference type="Gene3D" id="1.10.443.10">
    <property type="entry name" value="Intergrase catalytic core"/>
    <property type="match status" value="1"/>
</dbReference>
<dbReference type="PANTHER" id="PTHR34605">
    <property type="entry name" value="PHAGE_INTEGRASE DOMAIN-CONTAINING PROTEIN"/>
    <property type="match status" value="1"/>
</dbReference>
<dbReference type="InterPro" id="IPR052925">
    <property type="entry name" value="Phage_Integrase-like_Recomb"/>
</dbReference>
<evidence type="ECO:0000256" key="1">
    <source>
        <dbReference type="SAM" id="Phobius"/>
    </source>
</evidence>
<feature type="transmembrane region" description="Helical" evidence="1">
    <location>
        <begin position="22"/>
        <end position="41"/>
    </location>
</feature>
<reference evidence="2" key="1">
    <citation type="journal article" date="2021" name="Proc. Natl. Acad. Sci. U.S.A.">
        <title>Three genomes in the algal genus Volvox reveal the fate of a haploid sex-determining region after a transition to homothallism.</title>
        <authorList>
            <person name="Yamamoto K."/>
            <person name="Hamaji T."/>
            <person name="Kawai-Toyooka H."/>
            <person name="Matsuzaki R."/>
            <person name="Takahashi F."/>
            <person name="Nishimura Y."/>
            <person name="Kawachi M."/>
            <person name="Noguchi H."/>
            <person name="Minakuchi Y."/>
            <person name="Umen J.G."/>
            <person name="Toyoda A."/>
            <person name="Nozaki H."/>
        </authorList>
    </citation>
    <scope>NUCLEOTIDE SEQUENCE</scope>
    <source>
        <strain evidence="2">NIES-3785</strain>
    </source>
</reference>
<evidence type="ECO:0000313" key="3">
    <source>
        <dbReference type="Proteomes" id="UP000722791"/>
    </source>
</evidence>
<dbReference type="GO" id="GO:0006310">
    <property type="term" value="P:DNA recombination"/>
    <property type="evidence" value="ECO:0007669"/>
    <property type="project" value="InterPro"/>
</dbReference>
<dbReference type="AlphaFoldDB" id="A0A8J4GWD4"/>
<keyword evidence="1" id="KW-0472">Membrane</keyword>